<gene>
    <name evidence="2" type="ORF">K0M31_018397</name>
</gene>
<feature type="region of interest" description="Disordered" evidence="1">
    <location>
        <begin position="1"/>
        <end position="90"/>
    </location>
</feature>
<reference evidence="2" key="1">
    <citation type="submission" date="2021-10" db="EMBL/GenBank/DDBJ databases">
        <title>Melipona bicolor Genome sequencing and assembly.</title>
        <authorList>
            <person name="Araujo N.S."/>
            <person name="Arias M.C."/>
        </authorList>
    </citation>
    <scope>NUCLEOTIDE SEQUENCE</scope>
    <source>
        <strain evidence="2">USP_2M_L1-L4_2017</strain>
        <tissue evidence="2">Whole body</tissue>
    </source>
</reference>
<comment type="caution">
    <text evidence="2">The sequence shown here is derived from an EMBL/GenBank/DDBJ whole genome shotgun (WGS) entry which is preliminary data.</text>
</comment>
<evidence type="ECO:0000256" key="1">
    <source>
        <dbReference type="SAM" id="MobiDB-lite"/>
    </source>
</evidence>
<accession>A0AA40G3D8</accession>
<feature type="compositionally biased region" description="Basic residues" evidence="1">
    <location>
        <begin position="1"/>
        <end position="22"/>
    </location>
</feature>
<evidence type="ECO:0000313" key="3">
    <source>
        <dbReference type="Proteomes" id="UP001177670"/>
    </source>
</evidence>
<dbReference type="AlphaFoldDB" id="A0AA40G3D8"/>
<keyword evidence="3" id="KW-1185">Reference proteome</keyword>
<protein>
    <submittedName>
        <fullName evidence="2">Uncharacterized protein</fullName>
    </submittedName>
</protein>
<organism evidence="2 3">
    <name type="scientific">Melipona bicolor</name>
    <dbReference type="NCBI Taxonomy" id="60889"/>
    <lineage>
        <taxon>Eukaryota</taxon>
        <taxon>Metazoa</taxon>
        <taxon>Ecdysozoa</taxon>
        <taxon>Arthropoda</taxon>
        <taxon>Hexapoda</taxon>
        <taxon>Insecta</taxon>
        <taxon>Pterygota</taxon>
        <taxon>Neoptera</taxon>
        <taxon>Endopterygota</taxon>
        <taxon>Hymenoptera</taxon>
        <taxon>Apocrita</taxon>
        <taxon>Aculeata</taxon>
        <taxon>Apoidea</taxon>
        <taxon>Anthophila</taxon>
        <taxon>Apidae</taxon>
        <taxon>Melipona</taxon>
    </lineage>
</organism>
<feature type="compositionally biased region" description="Polar residues" evidence="1">
    <location>
        <begin position="34"/>
        <end position="45"/>
    </location>
</feature>
<dbReference type="Proteomes" id="UP001177670">
    <property type="component" value="Unassembled WGS sequence"/>
</dbReference>
<dbReference type="EMBL" id="JAHYIQ010000007">
    <property type="protein sequence ID" value="KAK1130258.1"/>
    <property type="molecule type" value="Genomic_DNA"/>
</dbReference>
<proteinExistence type="predicted"/>
<sequence>MVGTKRNKKNKHEKKRKKKKKGASNTRRSRDTFKSPSGCCQSVVITSEDGKKQGPSSFVVWPGSSWRWSPEEEGEKARSGETMIVSHEPN</sequence>
<evidence type="ECO:0000313" key="2">
    <source>
        <dbReference type="EMBL" id="KAK1130258.1"/>
    </source>
</evidence>
<name>A0AA40G3D8_9HYME</name>